<dbReference type="SUPFAM" id="SSF103473">
    <property type="entry name" value="MFS general substrate transporter"/>
    <property type="match status" value="1"/>
</dbReference>
<dbReference type="InterPro" id="IPR020846">
    <property type="entry name" value="MFS_dom"/>
</dbReference>
<feature type="transmembrane region" description="Helical" evidence="9">
    <location>
        <begin position="308"/>
        <end position="329"/>
    </location>
</feature>
<feature type="region of interest" description="Disordered" evidence="8">
    <location>
        <begin position="405"/>
        <end position="462"/>
    </location>
</feature>
<organism evidence="12 13">
    <name type="scientific">Streptomyces halobius</name>
    <dbReference type="NCBI Taxonomy" id="2879846"/>
    <lineage>
        <taxon>Bacteria</taxon>
        <taxon>Bacillati</taxon>
        <taxon>Actinomycetota</taxon>
        <taxon>Actinomycetes</taxon>
        <taxon>Kitasatosporales</taxon>
        <taxon>Streptomycetaceae</taxon>
        <taxon>Streptomyces</taxon>
    </lineage>
</organism>
<dbReference type="Gene3D" id="1.20.1720.10">
    <property type="entry name" value="Multidrug resistance protein D"/>
    <property type="match status" value="1"/>
</dbReference>
<feature type="transmembrane region" description="Helical" evidence="9">
    <location>
        <begin position="137"/>
        <end position="159"/>
    </location>
</feature>
<gene>
    <name evidence="12" type="ORF">K9S39_11785</name>
</gene>
<comment type="subcellular location">
    <subcellularLocation>
        <location evidence="1">Cell membrane</location>
        <topology evidence="1">Multi-pass membrane protein</topology>
    </subcellularLocation>
</comment>
<dbReference type="PROSITE" id="PS50850">
    <property type="entry name" value="MFS"/>
    <property type="match status" value="1"/>
</dbReference>
<dbReference type="PANTHER" id="PTHR23502:SF132">
    <property type="entry name" value="POLYAMINE TRANSPORTER 2-RELATED"/>
    <property type="match status" value="1"/>
</dbReference>
<feature type="transmembrane region" description="Helical" evidence="9">
    <location>
        <begin position="79"/>
        <end position="100"/>
    </location>
</feature>
<keyword evidence="7 9" id="KW-0472">Membrane</keyword>
<evidence type="ECO:0000313" key="12">
    <source>
        <dbReference type="EMBL" id="UQA92427.1"/>
    </source>
</evidence>
<evidence type="ECO:0000256" key="9">
    <source>
        <dbReference type="SAM" id="Phobius"/>
    </source>
</evidence>
<keyword evidence="5 9" id="KW-0812">Transmembrane</keyword>
<evidence type="ECO:0000256" key="4">
    <source>
        <dbReference type="ARBA" id="ARBA00022475"/>
    </source>
</evidence>
<evidence type="ECO:0000256" key="8">
    <source>
        <dbReference type="SAM" id="MobiDB-lite"/>
    </source>
</evidence>
<evidence type="ECO:0000259" key="11">
    <source>
        <dbReference type="PROSITE" id="PS50850"/>
    </source>
</evidence>
<feature type="signal peptide" evidence="10">
    <location>
        <begin position="1"/>
        <end position="27"/>
    </location>
</feature>
<evidence type="ECO:0000256" key="6">
    <source>
        <dbReference type="ARBA" id="ARBA00022989"/>
    </source>
</evidence>
<keyword evidence="3" id="KW-0813">Transport</keyword>
<dbReference type="InterPro" id="IPR036259">
    <property type="entry name" value="MFS_trans_sf"/>
</dbReference>
<dbReference type="CDD" id="cd17320">
    <property type="entry name" value="MFS_MdfA_MDR_like"/>
    <property type="match status" value="1"/>
</dbReference>
<feature type="transmembrane region" description="Helical" evidence="9">
    <location>
        <begin position="106"/>
        <end position="125"/>
    </location>
</feature>
<accession>A0ABY4M3T6</accession>
<sequence>MKTASTRTPYALLLAVLCSLNAAGLFASDINLPGVPATAHAFATPVASVQWTFSAFMIGIAVSQAVYGPISDAYGRKRVIVSGLGLFVLASLVCAVAPTVEVFGAGRLLQALGAGSGMVLGRAVISDLYEEKDAARMFATVMPIVGVSPSVAPLVGGYLTTYVSWRAPFVVTALIGLATLVVMVTSIPESLPPERRSKHLGATLKGYPKLLTRPLFWAYTLNLAVAYGGYFGYLAASPLVFEKMGLATETTSYCYITVSIAYVAGNLTSRGLVRNRPVNRLLWMGHGFFFAGALMMLGLGLSGAGAPWGLLVLVFMPVMTFGNGFLLPLSMSAGVTTFRSSAGSASGLMGALQLLAASLGIFLSSRLPSGDLYALGWFVLAASLVGIVAFALFLSLAARQAAVTQTPADEIRSNDNRGNGNLVDDNSRSHNPGNLDRGNGSRGDERRGDDSRDDELQGATTE</sequence>
<keyword evidence="6 9" id="KW-1133">Transmembrane helix</keyword>
<dbReference type="EMBL" id="CP086322">
    <property type="protein sequence ID" value="UQA92427.1"/>
    <property type="molecule type" value="Genomic_DNA"/>
</dbReference>
<evidence type="ECO:0000256" key="3">
    <source>
        <dbReference type="ARBA" id="ARBA00022448"/>
    </source>
</evidence>
<comment type="similarity">
    <text evidence="2">Belongs to the major facilitator superfamily. Bcr/CmlA family.</text>
</comment>
<name>A0ABY4M3T6_9ACTN</name>
<evidence type="ECO:0000256" key="1">
    <source>
        <dbReference type="ARBA" id="ARBA00004651"/>
    </source>
</evidence>
<evidence type="ECO:0000313" key="13">
    <source>
        <dbReference type="Proteomes" id="UP000830115"/>
    </source>
</evidence>
<dbReference type="InterPro" id="IPR011701">
    <property type="entry name" value="MFS"/>
</dbReference>
<keyword evidence="13" id="KW-1185">Reference proteome</keyword>
<keyword evidence="4" id="KW-1003">Cell membrane</keyword>
<dbReference type="RefSeq" id="WP_248863287.1">
    <property type="nucleotide sequence ID" value="NZ_CP086322.1"/>
</dbReference>
<feature type="transmembrane region" description="Helical" evidence="9">
    <location>
        <begin position="375"/>
        <end position="397"/>
    </location>
</feature>
<feature type="transmembrane region" description="Helical" evidence="9">
    <location>
        <begin position="210"/>
        <end position="230"/>
    </location>
</feature>
<feature type="domain" description="Major facilitator superfamily (MFS) profile" evidence="11">
    <location>
        <begin position="12"/>
        <end position="400"/>
    </location>
</feature>
<reference evidence="12" key="1">
    <citation type="submission" date="2021-10" db="EMBL/GenBank/DDBJ databases">
        <title>Streptomyces nigrumlapis sp.nov.,an antimicrobial producing actinobacterium isolated from Black Gobi rocks.</title>
        <authorList>
            <person name="Wen Y."/>
            <person name="Zhang W."/>
            <person name="Liu X.G."/>
        </authorList>
    </citation>
    <scope>NUCLEOTIDE SEQUENCE</scope>
    <source>
        <strain evidence="12">ST13-2-2</strain>
    </source>
</reference>
<dbReference type="Pfam" id="PF07690">
    <property type="entry name" value="MFS_1"/>
    <property type="match status" value="1"/>
</dbReference>
<protein>
    <submittedName>
        <fullName evidence="12">Bcr/CflA family efflux MFS transporter</fullName>
    </submittedName>
</protein>
<feature type="transmembrane region" description="Helical" evidence="9">
    <location>
        <begin position="250"/>
        <end position="269"/>
    </location>
</feature>
<feature type="transmembrane region" description="Helical" evidence="9">
    <location>
        <begin position="281"/>
        <end position="302"/>
    </location>
</feature>
<dbReference type="Proteomes" id="UP000830115">
    <property type="component" value="Chromosome"/>
</dbReference>
<dbReference type="PANTHER" id="PTHR23502">
    <property type="entry name" value="MAJOR FACILITATOR SUPERFAMILY"/>
    <property type="match status" value="1"/>
</dbReference>
<evidence type="ECO:0000256" key="5">
    <source>
        <dbReference type="ARBA" id="ARBA00022692"/>
    </source>
</evidence>
<feature type="transmembrane region" description="Helical" evidence="9">
    <location>
        <begin position="51"/>
        <end position="67"/>
    </location>
</feature>
<evidence type="ECO:0000256" key="10">
    <source>
        <dbReference type="SAM" id="SignalP"/>
    </source>
</evidence>
<feature type="chain" id="PRO_5045425358" evidence="10">
    <location>
        <begin position="28"/>
        <end position="462"/>
    </location>
</feature>
<evidence type="ECO:0000256" key="7">
    <source>
        <dbReference type="ARBA" id="ARBA00023136"/>
    </source>
</evidence>
<feature type="transmembrane region" description="Helical" evidence="9">
    <location>
        <begin position="341"/>
        <end position="363"/>
    </location>
</feature>
<evidence type="ECO:0000256" key="2">
    <source>
        <dbReference type="ARBA" id="ARBA00006236"/>
    </source>
</evidence>
<proteinExistence type="inferred from homology"/>
<feature type="transmembrane region" description="Helical" evidence="9">
    <location>
        <begin position="165"/>
        <end position="189"/>
    </location>
</feature>
<keyword evidence="10" id="KW-0732">Signal</keyword>
<dbReference type="InterPro" id="IPR004812">
    <property type="entry name" value="Efflux_drug-R_Bcr/CmlA"/>
</dbReference>
<dbReference type="NCBIfam" id="TIGR00710">
    <property type="entry name" value="efflux_Bcr_CflA"/>
    <property type="match status" value="1"/>
</dbReference>